<keyword evidence="1" id="KW-0472">Membrane</keyword>
<comment type="caution">
    <text evidence="2">The sequence shown here is derived from an EMBL/GenBank/DDBJ whole genome shotgun (WGS) entry which is preliminary data.</text>
</comment>
<name>A0A3A1Y2V2_9GAMM</name>
<keyword evidence="3" id="KW-1185">Reference proteome</keyword>
<feature type="transmembrane region" description="Helical" evidence="1">
    <location>
        <begin position="26"/>
        <end position="49"/>
    </location>
</feature>
<dbReference type="Proteomes" id="UP000266258">
    <property type="component" value="Unassembled WGS sequence"/>
</dbReference>
<evidence type="ECO:0000256" key="1">
    <source>
        <dbReference type="SAM" id="Phobius"/>
    </source>
</evidence>
<feature type="transmembrane region" description="Helical" evidence="1">
    <location>
        <begin position="83"/>
        <end position="102"/>
    </location>
</feature>
<evidence type="ECO:0000313" key="3">
    <source>
        <dbReference type="Proteomes" id="UP000266258"/>
    </source>
</evidence>
<reference evidence="2 3" key="1">
    <citation type="submission" date="2017-08" db="EMBL/GenBank/DDBJ databases">
        <title>Reclassification of Bisgaard taxon 37 and 44.</title>
        <authorList>
            <person name="Christensen H."/>
        </authorList>
    </citation>
    <scope>NUCLEOTIDE SEQUENCE [LARGE SCALE GENOMIC DNA]</scope>
    <source>
        <strain evidence="2 3">B96_4</strain>
    </source>
</reference>
<evidence type="ECO:0000313" key="2">
    <source>
        <dbReference type="EMBL" id="RIY31771.1"/>
    </source>
</evidence>
<proteinExistence type="predicted"/>
<accession>A0A3A1Y2V2</accession>
<dbReference type="AlphaFoldDB" id="A0A3A1Y2V2"/>
<protein>
    <submittedName>
        <fullName evidence="2">Uncharacterized protein</fullName>
    </submittedName>
</protein>
<organism evidence="2 3">
    <name type="scientific">Psittacicella melopsittaci</name>
    <dbReference type="NCBI Taxonomy" id="2028576"/>
    <lineage>
        <taxon>Bacteria</taxon>
        <taxon>Pseudomonadati</taxon>
        <taxon>Pseudomonadota</taxon>
        <taxon>Gammaproteobacteria</taxon>
        <taxon>Pasteurellales</taxon>
        <taxon>Psittacicellaceae</taxon>
        <taxon>Psittacicella</taxon>
    </lineage>
</organism>
<feature type="transmembrane region" description="Helical" evidence="1">
    <location>
        <begin position="162"/>
        <end position="191"/>
    </location>
</feature>
<keyword evidence="1" id="KW-0812">Transmembrane</keyword>
<gene>
    <name evidence="2" type="ORF">CJP74_06255</name>
</gene>
<keyword evidence="1" id="KW-1133">Transmembrane helix</keyword>
<dbReference type="EMBL" id="NRJH01000054">
    <property type="protein sequence ID" value="RIY31771.1"/>
    <property type="molecule type" value="Genomic_DNA"/>
</dbReference>
<feature type="transmembrane region" description="Helical" evidence="1">
    <location>
        <begin position="203"/>
        <end position="230"/>
    </location>
</feature>
<feature type="transmembrane region" description="Helical" evidence="1">
    <location>
        <begin position="117"/>
        <end position="141"/>
    </location>
</feature>
<sequence length="244" mass="27998">MLFTIIAIHVYQQAHASIEIPTLSAVLAIALGTGFIIALGFVLGIYTALKMDKTLSEPINDLYNKPSKGKVFNQSFYAAFKDMYFLGKSLLLFWLGTTFIVLNDQLYNPNIFPSYDLFVVVTAIIHFILLFYVFPVAGFMINKRVYGIEVYKSYKDFSKFALTNIISIIISYVLFIVIIFVVILALVQVIFTLESKDNSGIYLYLSFYLSLSIILVLIINVYFVFLQVLIQRKYNQRISSYRHE</sequence>